<dbReference type="KEGG" id="meme:HYG87_08695"/>
<dbReference type="Pfam" id="PF09987">
    <property type="entry name" value="DUF2226"/>
    <property type="match status" value="1"/>
</dbReference>
<feature type="compositionally biased region" description="Acidic residues" evidence="1">
    <location>
        <begin position="252"/>
        <end position="264"/>
    </location>
</feature>
<dbReference type="InterPro" id="IPR019249">
    <property type="entry name" value="DUF2226"/>
</dbReference>
<evidence type="ECO:0000313" key="3">
    <source>
        <dbReference type="Proteomes" id="UP000681041"/>
    </source>
</evidence>
<dbReference type="RefSeq" id="WP_211532788.1">
    <property type="nucleotide sequence ID" value="NZ_CP058560.1"/>
</dbReference>
<name>A0A8T8KEW7_9EURY</name>
<feature type="compositionally biased region" description="Polar residues" evidence="1">
    <location>
        <begin position="149"/>
        <end position="161"/>
    </location>
</feature>
<feature type="compositionally biased region" description="Basic and acidic residues" evidence="1">
    <location>
        <begin position="205"/>
        <end position="217"/>
    </location>
</feature>
<evidence type="ECO:0008006" key="4">
    <source>
        <dbReference type="Google" id="ProtNLM"/>
    </source>
</evidence>
<keyword evidence="3" id="KW-1185">Reference proteome</keyword>
<sequence length="404" mass="46156">MELPITKPSQVSYADELELSKLLEKLTEKEHNGFIRVTHGSEEGYMLFKDGKQVAASYDRHLKYDALEKINYAMEKTDTLIEVFDLKKTQIDYLIDLNKVYMFDIGKKSIPEKPPEMTSNPSQEEYFNPKTASYREPVSDEEKDDDSTEVITNPETNSVEDINQEIEENNSIKTDNDATETFENHSSPIESNSKAGASNNDEVDMDSKTSSDLKNETLKATPQEKLTPVENIKNPLKSEDDSSQISPREEITSEEELILEEEPPEPQIPIDRAELMKKYGLKDVEEEEVDKVLETYKGGEVSIEDLEKIELTLMNKIKKSVMGIPKIGGTEVMVFLDNTNEISGKINIICEYASKGIFSRFMGDSKDIKNLKFHISEIVEMEIRKSFREYPQIVENFEINIDIN</sequence>
<evidence type="ECO:0000313" key="2">
    <source>
        <dbReference type="EMBL" id="QUH23831.1"/>
    </source>
</evidence>
<accession>A0A8T8KEW7</accession>
<gene>
    <name evidence="2" type="ORF">HYG87_08695</name>
</gene>
<feature type="compositionally biased region" description="Acidic residues" evidence="1">
    <location>
        <begin position="139"/>
        <end position="148"/>
    </location>
</feature>
<dbReference type="Proteomes" id="UP000681041">
    <property type="component" value="Chromosome"/>
</dbReference>
<dbReference type="GeneID" id="64820838"/>
<organism evidence="2 3">
    <name type="scientific">Methanobacterium alkalithermotolerans</name>
    <dbReference type="NCBI Taxonomy" id="2731220"/>
    <lineage>
        <taxon>Archaea</taxon>
        <taxon>Methanobacteriati</taxon>
        <taxon>Methanobacteriota</taxon>
        <taxon>Methanomada group</taxon>
        <taxon>Methanobacteria</taxon>
        <taxon>Methanobacteriales</taxon>
        <taxon>Methanobacteriaceae</taxon>
        <taxon>Methanobacterium</taxon>
    </lineage>
</organism>
<dbReference type="OrthoDB" id="71386at2157"/>
<dbReference type="EMBL" id="CP058560">
    <property type="protein sequence ID" value="QUH23831.1"/>
    <property type="molecule type" value="Genomic_DNA"/>
</dbReference>
<reference evidence="2" key="1">
    <citation type="submission" date="2020-07" db="EMBL/GenBank/DDBJ databases">
        <title>Methanobacterium. sp. MethCan genome.</title>
        <authorList>
            <person name="Postec A."/>
            <person name="Quemeneur M."/>
        </authorList>
    </citation>
    <scope>NUCLEOTIDE SEQUENCE</scope>
    <source>
        <strain evidence="2">MethCAN</strain>
    </source>
</reference>
<proteinExistence type="predicted"/>
<evidence type="ECO:0000256" key="1">
    <source>
        <dbReference type="SAM" id="MobiDB-lite"/>
    </source>
</evidence>
<dbReference type="AlphaFoldDB" id="A0A8T8KEW7"/>
<feature type="compositionally biased region" description="Polar residues" evidence="1">
    <location>
        <begin position="169"/>
        <end position="200"/>
    </location>
</feature>
<protein>
    <recommendedName>
        <fullName evidence="4">DUF2226 domain-containing protein</fullName>
    </recommendedName>
</protein>
<feature type="region of interest" description="Disordered" evidence="1">
    <location>
        <begin position="110"/>
        <end position="266"/>
    </location>
</feature>